<accession>A0A382G0F4</accession>
<protein>
    <submittedName>
        <fullName evidence="1">Uncharacterized protein</fullName>
    </submittedName>
</protein>
<feature type="non-terminal residue" evidence="1">
    <location>
        <position position="140"/>
    </location>
</feature>
<proteinExistence type="predicted"/>
<name>A0A382G0F4_9ZZZZ</name>
<gene>
    <name evidence="1" type="ORF">METZ01_LOCUS221203</name>
</gene>
<evidence type="ECO:0000313" key="1">
    <source>
        <dbReference type="EMBL" id="SVB68349.1"/>
    </source>
</evidence>
<reference evidence="1" key="1">
    <citation type="submission" date="2018-05" db="EMBL/GenBank/DDBJ databases">
        <authorList>
            <person name="Lanie J.A."/>
            <person name="Ng W.-L."/>
            <person name="Kazmierczak K.M."/>
            <person name="Andrzejewski T.M."/>
            <person name="Davidsen T.M."/>
            <person name="Wayne K.J."/>
            <person name="Tettelin H."/>
            <person name="Glass J.I."/>
            <person name="Rusch D."/>
            <person name="Podicherti R."/>
            <person name="Tsui H.-C.T."/>
            <person name="Winkler M.E."/>
        </authorList>
    </citation>
    <scope>NUCLEOTIDE SEQUENCE</scope>
</reference>
<sequence length="140" mass="15631">MFKLLTLVLLVVSSLFLVQFAFSSHGACKAGFEEFITEQGFTACRTITESQAIGISTPQIEFDYADYQEHIQLIVDQRNIATKTSVVFLSKNPQDLLIDPVLEERIFNTDRISSVKITNEFNCGVSQMVIDPDLGCVFIG</sequence>
<dbReference type="AlphaFoldDB" id="A0A382G0F4"/>
<organism evidence="1">
    <name type="scientific">marine metagenome</name>
    <dbReference type="NCBI Taxonomy" id="408172"/>
    <lineage>
        <taxon>unclassified sequences</taxon>
        <taxon>metagenomes</taxon>
        <taxon>ecological metagenomes</taxon>
    </lineage>
</organism>
<dbReference type="EMBL" id="UINC01052712">
    <property type="protein sequence ID" value="SVB68349.1"/>
    <property type="molecule type" value="Genomic_DNA"/>
</dbReference>